<name>Q479W3_DECAR</name>
<dbReference type="STRING" id="159087.Daro_3639"/>
<dbReference type="Pfam" id="PF11902">
    <property type="entry name" value="DUF3422"/>
    <property type="match status" value="1"/>
</dbReference>
<dbReference type="eggNOG" id="COG4949">
    <property type="taxonomic scope" value="Bacteria"/>
</dbReference>
<dbReference type="AlphaFoldDB" id="Q479W3"/>
<dbReference type="InterPro" id="IPR021830">
    <property type="entry name" value="DUF3422"/>
</dbReference>
<gene>
    <name evidence="1" type="ordered locus">Daro_3639</name>
</gene>
<accession>Q479W3</accession>
<sequence length="443" mass="49952">MPSTSIMHPRLALSDLQEHPLRQRLNNEFHARPPVPLVGAMLVSHLVFKHSAEKAPAARDNLSKLCQGHVCNSIESSDSHLMIDTGAFRMRWELHTEFSSYTFFRPLASGEELHPDVTAFDAVHPEWFSGIPGKLIVATHVELRSTDEISPDSILASLTPNGRTMVAAKVADDTAWIFTDFKIDNGFSRFLVLNAGMTQRQTGRTVQRLVEIETYRMMALLGLPVAKEVGRWLYDGEKKLADMMDRIGHAKSPTDEREVLGMLSALAADVEHSVARTTFRFGASRAYHGLVMQRIEELRETRISGLPTFFEFMQRRLLPAMNTCEAISRRQEELSARVARNSQLLRTRVDIELERQNQELLGQMNRRAKLQLHLQEAVEGLSVVVLTYYGSQLVQYIAKGTKELHHINTDVITAVSIPVIAGLVAWGTRRMRKKLSAEEGIQH</sequence>
<proteinExistence type="predicted"/>
<dbReference type="KEGG" id="dar:Daro_3639"/>
<dbReference type="EMBL" id="CP000089">
    <property type="protein sequence ID" value="AAZ48368.1"/>
    <property type="molecule type" value="Genomic_DNA"/>
</dbReference>
<evidence type="ECO:0000313" key="1">
    <source>
        <dbReference type="EMBL" id="AAZ48368.1"/>
    </source>
</evidence>
<protein>
    <submittedName>
        <fullName evidence="1">Conserved hypothetical membrane protein</fullName>
    </submittedName>
</protein>
<reference evidence="1" key="1">
    <citation type="submission" date="2005-08" db="EMBL/GenBank/DDBJ databases">
        <title>Complete sequence of Dechloromonas aromatica RCB.</title>
        <authorList>
            <person name="Salinero K.K."/>
            <person name="Copeland A."/>
            <person name="Lucas S."/>
            <person name="Lapidus A."/>
            <person name="Barry K."/>
            <person name="Detter J.C."/>
            <person name="Glavina T."/>
            <person name="Hammon N."/>
            <person name="Israni S."/>
            <person name="Pitluck S."/>
            <person name="Di Bartolo G."/>
            <person name="Trong S."/>
            <person name="Schmutz J."/>
            <person name="Larimer F."/>
            <person name="Land M."/>
            <person name="Ivanova N."/>
            <person name="Richardson P."/>
        </authorList>
    </citation>
    <scope>NUCLEOTIDE SEQUENCE</scope>
    <source>
        <strain evidence="1">RCB</strain>
    </source>
</reference>
<organism evidence="1">
    <name type="scientific">Dechloromonas aromatica (strain RCB)</name>
    <dbReference type="NCBI Taxonomy" id="159087"/>
    <lineage>
        <taxon>Bacteria</taxon>
        <taxon>Pseudomonadati</taxon>
        <taxon>Pseudomonadota</taxon>
        <taxon>Betaproteobacteria</taxon>
        <taxon>Rhodocyclales</taxon>
        <taxon>Azonexaceae</taxon>
        <taxon>Dechloromonas</taxon>
    </lineage>
</organism>
<dbReference type="HOGENOM" id="CLU_035873_0_0_4"/>